<dbReference type="Gene3D" id="3.30.360.10">
    <property type="entry name" value="Dihydrodipicolinate Reductase, domain 2"/>
    <property type="match status" value="1"/>
</dbReference>
<dbReference type="AlphaFoldDB" id="A0A5C6D638"/>
<comment type="caution">
    <text evidence="2">The sequence shown here is derived from an EMBL/GenBank/DDBJ whole genome shotgun (WGS) entry which is preliminary data.</text>
</comment>
<dbReference type="SUPFAM" id="SSF51735">
    <property type="entry name" value="NAD(P)-binding Rossmann-fold domains"/>
    <property type="match status" value="1"/>
</dbReference>
<keyword evidence="3" id="KW-1185">Reference proteome</keyword>
<dbReference type="Pfam" id="PF01408">
    <property type="entry name" value="GFO_IDH_MocA"/>
    <property type="match status" value="1"/>
</dbReference>
<reference evidence="2 3" key="1">
    <citation type="submission" date="2019-02" db="EMBL/GenBank/DDBJ databases">
        <title>Deep-cultivation of Planctomycetes and their phenomic and genomic characterization uncovers novel biology.</title>
        <authorList>
            <person name="Wiegand S."/>
            <person name="Jogler M."/>
            <person name="Boedeker C."/>
            <person name="Pinto D."/>
            <person name="Vollmers J."/>
            <person name="Rivas-Marin E."/>
            <person name="Kohn T."/>
            <person name="Peeters S.H."/>
            <person name="Heuer A."/>
            <person name="Rast P."/>
            <person name="Oberbeckmann S."/>
            <person name="Bunk B."/>
            <person name="Jeske O."/>
            <person name="Meyerdierks A."/>
            <person name="Storesund J.E."/>
            <person name="Kallscheuer N."/>
            <person name="Luecker S."/>
            <person name="Lage O.M."/>
            <person name="Pohl T."/>
            <person name="Merkel B.J."/>
            <person name="Hornburger P."/>
            <person name="Mueller R.-W."/>
            <person name="Bruemmer F."/>
            <person name="Labrenz M."/>
            <person name="Spormann A.M."/>
            <person name="Op Den Camp H."/>
            <person name="Overmann J."/>
            <person name="Amann R."/>
            <person name="Jetten M.S.M."/>
            <person name="Mascher T."/>
            <person name="Medema M.H."/>
            <person name="Devos D.P."/>
            <person name="Kaster A.-K."/>
            <person name="Ovreas L."/>
            <person name="Rohde M."/>
            <person name="Galperin M.Y."/>
            <person name="Jogler C."/>
        </authorList>
    </citation>
    <scope>NUCLEOTIDE SEQUENCE [LARGE SCALE GENOMIC DNA]</scope>
    <source>
        <strain evidence="2 3">Poly41</strain>
    </source>
</reference>
<sequence length="415" mass="45337">MTPPNGLMIGTGEYTTGFVGGAASRSDKSAGVVALSLFDLRRRGRVGDLAMVGTNGTKFPGLRQHLHDAIETTYRDMNVDVLTFPADHVECDPAAYLAAMDTLSPGDFVTLFTPDDLHFPIAIEAVNRGLHVLIAKPLVKLLSEHLQLIVAAEANNVVVALEVHKRWDPIYRDARDRIRSLGEFSHFMSYMSQPKTQLGTFRSWAGKSSDISYYLNAHHIDYHAWCIVPDALPRSVYATAATGIAKGLQMDTEDTIALNVVWENVATGNLGTAHYVASWVAPPSDVHSQQRFFYMGHQGEVTIDQAHRGYTLSTDKRGYASSNPLFMKYTPNAAGEFAGQSGYGYLSIEAFVDAVCNMRKAGAVPSDFSQCLALAQDTVWVTAILEGGRRSLDSGTVQNIRYEGKRPIGFDQAGP</sequence>
<gene>
    <name evidence="2" type="primary">ydgJ_4</name>
    <name evidence="2" type="ORF">Poly41_64020</name>
</gene>
<dbReference type="Gene3D" id="3.40.50.720">
    <property type="entry name" value="NAD(P)-binding Rossmann-like Domain"/>
    <property type="match status" value="1"/>
</dbReference>
<dbReference type="PANTHER" id="PTHR42840:SF6">
    <property type="entry name" value="BINDING ROSSMANN FOLD OXIDOREDUCTASE, PUTATIVE (AFU_ORTHOLOGUE AFUA_3G11930)-RELATED"/>
    <property type="match status" value="1"/>
</dbReference>
<evidence type="ECO:0000259" key="1">
    <source>
        <dbReference type="Pfam" id="PF01408"/>
    </source>
</evidence>
<dbReference type="EMBL" id="SJPV01000018">
    <property type="protein sequence ID" value="TWU31211.1"/>
    <property type="molecule type" value="Genomic_DNA"/>
</dbReference>
<dbReference type="InterPro" id="IPR000683">
    <property type="entry name" value="Gfo/Idh/MocA-like_OxRdtase_N"/>
</dbReference>
<dbReference type="EC" id="1.-.-.-" evidence="2"/>
<keyword evidence="2" id="KW-0560">Oxidoreductase</keyword>
<dbReference type="GO" id="GO:0000166">
    <property type="term" value="F:nucleotide binding"/>
    <property type="evidence" value="ECO:0007669"/>
    <property type="project" value="InterPro"/>
</dbReference>
<name>A0A5C6D638_9BACT</name>
<dbReference type="OrthoDB" id="9815825at2"/>
<dbReference type="SUPFAM" id="SSF55347">
    <property type="entry name" value="Glyceraldehyde-3-phosphate dehydrogenase-like, C-terminal domain"/>
    <property type="match status" value="1"/>
</dbReference>
<evidence type="ECO:0000313" key="2">
    <source>
        <dbReference type="EMBL" id="TWU31211.1"/>
    </source>
</evidence>
<dbReference type="GO" id="GO:0006740">
    <property type="term" value="P:NADPH regeneration"/>
    <property type="evidence" value="ECO:0007669"/>
    <property type="project" value="TreeGrafter"/>
</dbReference>
<dbReference type="PANTHER" id="PTHR42840">
    <property type="entry name" value="NAD(P)-BINDING ROSSMANN-FOLD SUPERFAMILY PROTEIN-RELATED"/>
    <property type="match status" value="1"/>
</dbReference>
<dbReference type="Proteomes" id="UP000319143">
    <property type="component" value="Unassembled WGS sequence"/>
</dbReference>
<evidence type="ECO:0000313" key="3">
    <source>
        <dbReference type="Proteomes" id="UP000319143"/>
    </source>
</evidence>
<dbReference type="InterPro" id="IPR036291">
    <property type="entry name" value="NAD(P)-bd_dom_sf"/>
</dbReference>
<protein>
    <submittedName>
        <fullName evidence="2">Putative oxidoreductase YdgJ</fullName>
        <ecNumber evidence="2">1.-.-.-</ecNumber>
    </submittedName>
</protein>
<organism evidence="2 3">
    <name type="scientific">Novipirellula artificiosorum</name>
    <dbReference type="NCBI Taxonomy" id="2528016"/>
    <lineage>
        <taxon>Bacteria</taxon>
        <taxon>Pseudomonadati</taxon>
        <taxon>Planctomycetota</taxon>
        <taxon>Planctomycetia</taxon>
        <taxon>Pirellulales</taxon>
        <taxon>Pirellulaceae</taxon>
        <taxon>Novipirellula</taxon>
    </lineage>
</organism>
<accession>A0A5C6D638</accession>
<feature type="domain" description="Gfo/Idh/MocA-like oxidoreductase N-terminal" evidence="1">
    <location>
        <begin position="97"/>
        <end position="161"/>
    </location>
</feature>
<dbReference type="GO" id="GO:0005737">
    <property type="term" value="C:cytoplasm"/>
    <property type="evidence" value="ECO:0007669"/>
    <property type="project" value="TreeGrafter"/>
</dbReference>
<proteinExistence type="predicted"/>
<dbReference type="GO" id="GO:0016491">
    <property type="term" value="F:oxidoreductase activity"/>
    <property type="evidence" value="ECO:0007669"/>
    <property type="project" value="UniProtKB-KW"/>
</dbReference>